<dbReference type="SUPFAM" id="SSF53720">
    <property type="entry name" value="ALDH-like"/>
    <property type="match status" value="1"/>
</dbReference>
<protein>
    <submittedName>
        <fullName evidence="4">Acyl-CoA reductase</fullName>
    </submittedName>
</protein>
<sequence>MTAFPTSETSATARALSPIDGRLLAEVPTASIDEVDAVVATARTAFEQWSEQTPFERSTILQECAARIRSVAGDVARLLTLESGKPLPEAEFEVMAAADVFDYYAALVRTRGGRLAPQMSRNATSIVIKEPIGVVGAILPWNYPLLLWSWKAAPALAAGNTVISKPSPETMLSLPLLLESLDLPVGVHQIVQGGGDVGEALVRHRGVDKIAFTGSSAVGKKIMALCAQDARRCSVEMSGHDAMIVWDDVDLDLAVEAALFAKFANNGQVCTAAERFFVRDTIIDEFTERFAARMAQLVIGDPLDPRTDVGPLVGEAHRQRVADYCRRAREAGGEILLGGTSIDGPGAFFEPTLIRGLSHEAVNDLGEIFGPVAPVTPISTFDEGIAFANDNRFGLSCNVLVGDLGLAMKAAWALKVGTVWINNPLPDNYAAPFGGFREAGLGRELGEEGLDAYTESKHVWIEHGLTEQPHWYGARHAPIETAR</sequence>
<keyword evidence="2" id="KW-0560">Oxidoreductase</keyword>
<dbReference type="Gene3D" id="3.40.309.10">
    <property type="entry name" value="Aldehyde Dehydrogenase, Chain A, domain 2"/>
    <property type="match status" value="1"/>
</dbReference>
<dbReference type="OrthoDB" id="6882680at2"/>
<evidence type="ECO:0000313" key="4">
    <source>
        <dbReference type="EMBL" id="SIO20080.1"/>
    </source>
</evidence>
<dbReference type="GO" id="GO:0016620">
    <property type="term" value="F:oxidoreductase activity, acting on the aldehyde or oxo group of donors, NAD or NADP as acceptor"/>
    <property type="evidence" value="ECO:0007669"/>
    <property type="project" value="InterPro"/>
</dbReference>
<name>A0A1N6HJY1_9MICO</name>
<feature type="domain" description="Aldehyde dehydrogenase" evidence="3">
    <location>
        <begin position="9"/>
        <end position="459"/>
    </location>
</feature>
<dbReference type="RefSeq" id="WP_074261356.1">
    <property type="nucleotide sequence ID" value="NZ_FSRJ01000004.1"/>
</dbReference>
<proteinExistence type="inferred from homology"/>
<evidence type="ECO:0000256" key="2">
    <source>
        <dbReference type="ARBA" id="ARBA00023002"/>
    </source>
</evidence>
<dbReference type="Proteomes" id="UP000184699">
    <property type="component" value="Unassembled WGS sequence"/>
</dbReference>
<dbReference type="PANTHER" id="PTHR11699">
    <property type="entry name" value="ALDEHYDE DEHYDROGENASE-RELATED"/>
    <property type="match status" value="1"/>
</dbReference>
<dbReference type="Gene3D" id="3.40.605.10">
    <property type="entry name" value="Aldehyde Dehydrogenase, Chain A, domain 1"/>
    <property type="match status" value="1"/>
</dbReference>
<dbReference type="InterPro" id="IPR016161">
    <property type="entry name" value="Ald_DH/histidinol_DH"/>
</dbReference>
<comment type="similarity">
    <text evidence="1">Belongs to the aldehyde dehydrogenase family.</text>
</comment>
<dbReference type="EMBL" id="FSRJ01000004">
    <property type="protein sequence ID" value="SIO20080.1"/>
    <property type="molecule type" value="Genomic_DNA"/>
</dbReference>
<dbReference type="STRING" id="232089.SAMN05443544_3254"/>
<dbReference type="InterPro" id="IPR016162">
    <property type="entry name" value="Ald_DH_N"/>
</dbReference>
<evidence type="ECO:0000259" key="3">
    <source>
        <dbReference type="Pfam" id="PF00171"/>
    </source>
</evidence>
<evidence type="ECO:0000313" key="5">
    <source>
        <dbReference type="Proteomes" id="UP000184699"/>
    </source>
</evidence>
<dbReference type="FunFam" id="3.40.605.10:FF:000007">
    <property type="entry name" value="NAD/NADP-dependent betaine aldehyde dehydrogenase"/>
    <property type="match status" value="1"/>
</dbReference>
<dbReference type="Pfam" id="PF00171">
    <property type="entry name" value="Aldedh"/>
    <property type="match status" value="1"/>
</dbReference>
<reference evidence="5" key="1">
    <citation type="submission" date="2016-11" db="EMBL/GenBank/DDBJ databases">
        <authorList>
            <person name="Varghese N."/>
            <person name="Submissions S."/>
        </authorList>
    </citation>
    <scope>NUCLEOTIDE SEQUENCE [LARGE SCALE GENOMIC DNA]</scope>
    <source>
        <strain evidence="5">DSM 8595</strain>
    </source>
</reference>
<dbReference type="InterPro" id="IPR015590">
    <property type="entry name" value="Aldehyde_DH_dom"/>
</dbReference>
<accession>A0A1N6HJY1</accession>
<dbReference type="InterPro" id="IPR016163">
    <property type="entry name" value="Ald_DH_C"/>
</dbReference>
<gene>
    <name evidence="4" type="ORF">SAMN05443544_3254</name>
</gene>
<dbReference type="InterPro" id="IPR016160">
    <property type="entry name" value="Ald_DH_CS_CYS"/>
</dbReference>
<dbReference type="AlphaFoldDB" id="A0A1N6HJY1"/>
<keyword evidence="5" id="KW-1185">Reference proteome</keyword>
<dbReference type="PROSITE" id="PS00070">
    <property type="entry name" value="ALDEHYDE_DEHYDR_CYS"/>
    <property type="match status" value="1"/>
</dbReference>
<evidence type="ECO:0000256" key="1">
    <source>
        <dbReference type="ARBA" id="ARBA00009986"/>
    </source>
</evidence>
<organism evidence="4 5">
    <name type="scientific">Agromyces cerinus subsp. cerinus</name>
    <dbReference type="NCBI Taxonomy" id="232089"/>
    <lineage>
        <taxon>Bacteria</taxon>
        <taxon>Bacillati</taxon>
        <taxon>Actinomycetota</taxon>
        <taxon>Actinomycetes</taxon>
        <taxon>Micrococcales</taxon>
        <taxon>Microbacteriaceae</taxon>
        <taxon>Agromyces</taxon>
    </lineage>
</organism>